<sequence>MILLRTERSSLARYFWMTANSKPKWRKEVAVKHRQLKENAVEETGGHRMRTA</sequence>
<gene>
    <name evidence="1" type="ORF">TIFTF001_016077</name>
</gene>
<dbReference type="Proteomes" id="UP001187192">
    <property type="component" value="Unassembled WGS sequence"/>
</dbReference>
<dbReference type="AlphaFoldDB" id="A0AA88A9X6"/>
<proteinExistence type="predicted"/>
<organism evidence="1 2">
    <name type="scientific">Ficus carica</name>
    <name type="common">Common fig</name>
    <dbReference type="NCBI Taxonomy" id="3494"/>
    <lineage>
        <taxon>Eukaryota</taxon>
        <taxon>Viridiplantae</taxon>
        <taxon>Streptophyta</taxon>
        <taxon>Embryophyta</taxon>
        <taxon>Tracheophyta</taxon>
        <taxon>Spermatophyta</taxon>
        <taxon>Magnoliopsida</taxon>
        <taxon>eudicotyledons</taxon>
        <taxon>Gunneridae</taxon>
        <taxon>Pentapetalae</taxon>
        <taxon>rosids</taxon>
        <taxon>fabids</taxon>
        <taxon>Rosales</taxon>
        <taxon>Moraceae</taxon>
        <taxon>Ficeae</taxon>
        <taxon>Ficus</taxon>
    </lineage>
</organism>
<keyword evidence="2" id="KW-1185">Reference proteome</keyword>
<name>A0AA88A9X6_FICCA</name>
<evidence type="ECO:0000313" key="2">
    <source>
        <dbReference type="Proteomes" id="UP001187192"/>
    </source>
</evidence>
<accession>A0AA88A9X6</accession>
<evidence type="ECO:0000313" key="1">
    <source>
        <dbReference type="EMBL" id="GMN46882.1"/>
    </source>
</evidence>
<reference evidence="1" key="1">
    <citation type="submission" date="2023-07" db="EMBL/GenBank/DDBJ databases">
        <title>draft genome sequence of fig (Ficus carica).</title>
        <authorList>
            <person name="Takahashi T."/>
            <person name="Nishimura K."/>
        </authorList>
    </citation>
    <scope>NUCLEOTIDE SEQUENCE</scope>
</reference>
<comment type="caution">
    <text evidence="1">The sequence shown here is derived from an EMBL/GenBank/DDBJ whole genome shotgun (WGS) entry which is preliminary data.</text>
</comment>
<protein>
    <submittedName>
        <fullName evidence="1">Uncharacterized protein</fullName>
    </submittedName>
</protein>
<dbReference type="EMBL" id="BTGU01000024">
    <property type="protein sequence ID" value="GMN46882.1"/>
    <property type="molecule type" value="Genomic_DNA"/>
</dbReference>